<organism evidence="4">
    <name type="scientific">Rhodanobacter sp. FW102-FHT14D07</name>
    <dbReference type="NCBI Taxonomy" id="3351462"/>
    <lineage>
        <taxon>Bacteria</taxon>
        <taxon>Pseudomonadati</taxon>
        <taxon>Pseudomonadota</taxon>
        <taxon>Gammaproteobacteria</taxon>
        <taxon>Lysobacterales</taxon>
        <taxon>Rhodanobacteraceae</taxon>
        <taxon>Rhodanobacter</taxon>
    </lineage>
</organism>
<dbReference type="EMBL" id="CP170721">
    <property type="protein sequence ID" value="XIA17135.1"/>
    <property type="molecule type" value="Genomic_DNA"/>
</dbReference>
<feature type="domain" description="NAD-dependent epimerase/dehydratase" evidence="3">
    <location>
        <begin position="5"/>
        <end position="225"/>
    </location>
</feature>
<proteinExistence type="inferred from homology"/>
<evidence type="ECO:0000259" key="3">
    <source>
        <dbReference type="Pfam" id="PF01370"/>
    </source>
</evidence>
<dbReference type="SUPFAM" id="SSF51735">
    <property type="entry name" value="NAD(P)-binding Rossmann-fold domains"/>
    <property type="match status" value="1"/>
</dbReference>
<dbReference type="InterPro" id="IPR036291">
    <property type="entry name" value="NAD(P)-bd_dom_sf"/>
</dbReference>
<protein>
    <submittedName>
        <fullName evidence="4">NAD-dependent epimerase/dehydratase family protein</fullName>
    </submittedName>
</protein>
<accession>A0AB74ULE7</accession>
<sequence>MDDQVLVVGAGGFVGQHLIRALSSRGNKVIAVSRRPFGHDVAGVESVVGAATDPQPFAELLDRCHTVVYLASNSTPGTSSGRPLDEVRGNLLPLAALLQALQANPCVKLLYLSSGGSLYAASSADPSTEASPVQPRSYHGAAKVAAECLITAWCHQYEGQAILLRPSNIYGPGQLERPGFGIVPACFGKLMRGETLPVWGDGSIVRDYLYIDDFVALCTAILSSPMPAGAQVLNASSGTGVSLNELFHTIEKVTGTPLLRSHELDRPVDARQIVMDSTMARDRYGWVPATSLEEGLRKTWDWFNRTRH</sequence>
<evidence type="ECO:0000256" key="2">
    <source>
        <dbReference type="ARBA" id="ARBA00007637"/>
    </source>
</evidence>
<reference evidence="4" key="1">
    <citation type="submission" date="2024-10" db="EMBL/GenBank/DDBJ databases">
        <authorList>
            <person name="Lesea H.P."/>
            <person name="Kuehl J.V."/>
            <person name="Chandonia J.-M."/>
        </authorList>
    </citation>
    <scope>NUCLEOTIDE SEQUENCE</scope>
    <source>
        <strain evidence="4">FW102-FHT14D07</strain>
    </source>
</reference>
<gene>
    <name evidence="4" type="ORF">ACFYG5_11205</name>
</gene>
<dbReference type="RefSeq" id="WP_395117118.1">
    <property type="nucleotide sequence ID" value="NZ_CP170721.1"/>
</dbReference>
<evidence type="ECO:0000313" key="4">
    <source>
        <dbReference type="EMBL" id="XIA17135.1"/>
    </source>
</evidence>
<evidence type="ECO:0000256" key="1">
    <source>
        <dbReference type="ARBA" id="ARBA00005125"/>
    </source>
</evidence>
<dbReference type="AlphaFoldDB" id="A0AB74ULE7"/>
<dbReference type="Pfam" id="PF01370">
    <property type="entry name" value="Epimerase"/>
    <property type="match status" value="1"/>
</dbReference>
<comment type="pathway">
    <text evidence="1">Bacterial outer membrane biogenesis; LPS O-antigen biosynthesis.</text>
</comment>
<dbReference type="PANTHER" id="PTHR43000">
    <property type="entry name" value="DTDP-D-GLUCOSE 4,6-DEHYDRATASE-RELATED"/>
    <property type="match status" value="1"/>
</dbReference>
<dbReference type="Gene3D" id="3.40.50.720">
    <property type="entry name" value="NAD(P)-binding Rossmann-like Domain"/>
    <property type="match status" value="1"/>
</dbReference>
<comment type="similarity">
    <text evidence="2">Belongs to the NAD(P)-dependent epimerase/dehydratase family.</text>
</comment>
<dbReference type="InterPro" id="IPR001509">
    <property type="entry name" value="Epimerase_deHydtase"/>
</dbReference>
<name>A0AB74ULE7_9GAMM</name>